<dbReference type="PROSITE" id="PS00122">
    <property type="entry name" value="CARBOXYLESTERASE_B_1"/>
    <property type="match status" value="1"/>
</dbReference>
<sequence length="550" mass="58262">MRTGLFANAAFAVILASLVAAPVGALAGQPIVRAPAGAVQGVKQDGLEIFRGIPYAAPPVGQGRWKPPAAAPAWPGVRDATAFGPACFQPPPRPGSIYADPLEAMSEDCLSLNIWTPAKARKAPVLVWIHGGSLISGASSEPMYDGVAVARRSGVVVVSINYRLGVLGYLAHPELSAETADRVSGNYGLLDQIAALKWVRGNIAAFGGDPGNVTVAGESAGALSVMYLMASPQARGLFQKAIAQSAYMISSPTLRETRFGHVAAETAGVAVAAKLGANDLTALRAMDAKTLTSAALMAGFQTFATVDGKVLPRQLVETFDRGEQAKVPILAGFNSGEIRSLRILAPSPPADATTYEAEIRKRYGDLAEDYLKLYPSTDIPESVLLAPRDSLYGWTAERLVAKQTAVGAPGYFYYFDHGYPAAEAAGLHGFHASEIPYVFGTADKTPPAWPKIPETPAEAGLSTAMIDYWTAFARSSAPKAVGQPDWKPYGEGRAYMAFTDAPRPGEHLRPGMYELNETVVCRRRAQGDVPWNWNVGVVSPPLPAPVSQCR</sequence>
<evidence type="ECO:0000313" key="6">
    <source>
        <dbReference type="Proteomes" id="UP001057520"/>
    </source>
</evidence>
<dbReference type="PRINTS" id="PR00878">
    <property type="entry name" value="CHOLNESTRASE"/>
</dbReference>
<dbReference type="EMBL" id="CP096040">
    <property type="protein sequence ID" value="USQ93914.1"/>
    <property type="molecule type" value="Genomic_DNA"/>
</dbReference>
<dbReference type="PANTHER" id="PTHR11559">
    <property type="entry name" value="CARBOXYLESTERASE"/>
    <property type="match status" value="1"/>
</dbReference>
<dbReference type="Gene3D" id="3.40.50.1820">
    <property type="entry name" value="alpha/beta hydrolase"/>
    <property type="match status" value="1"/>
</dbReference>
<organism evidence="5 6">
    <name type="scientific">Caulobacter segnis</name>
    <dbReference type="NCBI Taxonomy" id="88688"/>
    <lineage>
        <taxon>Bacteria</taxon>
        <taxon>Pseudomonadati</taxon>
        <taxon>Pseudomonadota</taxon>
        <taxon>Alphaproteobacteria</taxon>
        <taxon>Caulobacterales</taxon>
        <taxon>Caulobacteraceae</taxon>
        <taxon>Caulobacter</taxon>
    </lineage>
</organism>
<evidence type="ECO:0000259" key="4">
    <source>
        <dbReference type="Pfam" id="PF00135"/>
    </source>
</evidence>
<dbReference type="SUPFAM" id="SSF53474">
    <property type="entry name" value="alpha/beta-Hydrolases"/>
    <property type="match status" value="1"/>
</dbReference>
<name>A0ABY4ZNW4_9CAUL</name>
<feature type="signal peptide" evidence="3">
    <location>
        <begin position="1"/>
        <end position="27"/>
    </location>
</feature>
<evidence type="ECO:0000256" key="2">
    <source>
        <dbReference type="ARBA" id="ARBA00022801"/>
    </source>
</evidence>
<evidence type="ECO:0000313" key="5">
    <source>
        <dbReference type="EMBL" id="USQ93914.1"/>
    </source>
</evidence>
<evidence type="ECO:0000256" key="1">
    <source>
        <dbReference type="ARBA" id="ARBA00005964"/>
    </source>
</evidence>
<proteinExistence type="inferred from homology"/>
<keyword evidence="3" id="KW-0732">Signal</keyword>
<keyword evidence="2 3" id="KW-0378">Hydrolase</keyword>
<dbReference type="EC" id="3.1.1.-" evidence="3"/>
<dbReference type="InterPro" id="IPR029058">
    <property type="entry name" value="AB_hydrolase_fold"/>
</dbReference>
<dbReference type="InterPro" id="IPR002018">
    <property type="entry name" value="CarbesteraseB"/>
</dbReference>
<dbReference type="Pfam" id="PF00135">
    <property type="entry name" value="COesterase"/>
    <property type="match status" value="1"/>
</dbReference>
<accession>A0ABY4ZNW4</accession>
<keyword evidence="6" id="KW-1185">Reference proteome</keyword>
<dbReference type="InterPro" id="IPR050309">
    <property type="entry name" value="Type-B_Carboxylest/Lipase"/>
</dbReference>
<evidence type="ECO:0000256" key="3">
    <source>
        <dbReference type="RuleBase" id="RU361235"/>
    </source>
</evidence>
<reference evidence="5 6" key="1">
    <citation type="submission" date="2022-04" db="EMBL/GenBank/DDBJ databases">
        <title>Genome sequence of soybean root-associated Caulobacter segnis RL271.</title>
        <authorList>
            <person name="Longley R."/>
            <person name="Bonito G."/>
            <person name="Trigodet F."/>
            <person name="Crosson S."/>
            <person name="Fiebig A."/>
        </authorList>
    </citation>
    <scope>NUCLEOTIDE SEQUENCE [LARGE SCALE GENOMIC DNA]</scope>
    <source>
        <strain evidence="5 6">RL271</strain>
    </source>
</reference>
<dbReference type="Proteomes" id="UP001057520">
    <property type="component" value="Chromosome"/>
</dbReference>
<feature type="chain" id="PRO_5044969678" description="Carboxylic ester hydrolase" evidence="3">
    <location>
        <begin position="28"/>
        <end position="550"/>
    </location>
</feature>
<comment type="similarity">
    <text evidence="1 3">Belongs to the type-B carboxylesterase/lipase family.</text>
</comment>
<protein>
    <recommendedName>
        <fullName evidence="3">Carboxylic ester hydrolase</fullName>
        <ecNumber evidence="3">3.1.1.-</ecNumber>
    </recommendedName>
</protein>
<dbReference type="InterPro" id="IPR019826">
    <property type="entry name" value="Carboxylesterase_B_AS"/>
</dbReference>
<feature type="domain" description="Carboxylesterase type B" evidence="4">
    <location>
        <begin position="29"/>
        <end position="502"/>
    </location>
</feature>
<dbReference type="InterPro" id="IPR000997">
    <property type="entry name" value="Cholinesterase"/>
</dbReference>
<gene>
    <name evidence="5" type="ORF">MZV50_14955</name>
</gene>